<evidence type="ECO:0000259" key="6">
    <source>
        <dbReference type="PROSITE" id="PS51349"/>
    </source>
</evidence>
<dbReference type="PROSITE" id="PS51349">
    <property type="entry name" value="FMN_HYDROXY_ACID_DH_2"/>
    <property type="match status" value="1"/>
</dbReference>
<proteinExistence type="inferred from homology"/>
<dbReference type="Pfam" id="PF01070">
    <property type="entry name" value="FMN_dh"/>
    <property type="match status" value="1"/>
</dbReference>
<evidence type="ECO:0000256" key="4">
    <source>
        <dbReference type="ARBA" id="ARBA00023002"/>
    </source>
</evidence>
<name>E9L1J9_9ZZZZ</name>
<feature type="domain" description="FMN hydroxy acid dehydrogenase" evidence="6">
    <location>
        <begin position="3"/>
        <end position="364"/>
    </location>
</feature>
<dbReference type="InterPro" id="IPR012133">
    <property type="entry name" value="Alpha-hydoxy_acid_DH_FMN"/>
</dbReference>
<dbReference type="InterPro" id="IPR013785">
    <property type="entry name" value="Aldolase_TIM"/>
</dbReference>
<dbReference type="SUPFAM" id="SSF51395">
    <property type="entry name" value="FMN-linked oxidoreductases"/>
    <property type="match status" value="1"/>
</dbReference>
<organism evidence="7">
    <name type="scientific">uncultured organism CA37</name>
    <dbReference type="NCBI Taxonomy" id="941420"/>
    <lineage>
        <taxon>unclassified sequences</taxon>
        <taxon>environmental samples</taxon>
    </lineage>
</organism>
<dbReference type="PANTHER" id="PTHR10578">
    <property type="entry name" value="S -2-HYDROXY-ACID OXIDASE-RELATED"/>
    <property type="match status" value="1"/>
</dbReference>
<dbReference type="GO" id="GO:0016614">
    <property type="term" value="F:oxidoreductase activity, acting on CH-OH group of donors"/>
    <property type="evidence" value="ECO:0007669"/>
    <property type="project" value="UniProtKB-ARBA"/>
</dbReference>
<keyword evidence="3" id="KW-0288">FMN</keyword>
<keyword evidence="2" id="KW-0285">Flavoprotein</keyword>
<dbReference type="FunFam" id="3.20.20.70:FF:000029">
    <property type="entry name" value="L-lactate dehydrogenase"/>
    <property type="match status" value="1"/>
</dbReference>
<keyword evidence="4" id="KW-0560">Oxidoreductase</keyword>
<dbReference type="PIRSF" id="PIRSF000138">
    <property type="entry name" value="Al-hdrx_acd_dh"/>
    <property type="match status" value="1"/>
</dbReference>
<evidence type="ECO:0000256" key="3">
    <source>
        <dbReference type="ARBA" id="ARBA00022643"/>
    </source>
</evidence>
<protein>
    <recommendedName>
        <fullName evidence="6">FMN hydroxy acid dehydrogenase domain-containing protein</fullName>
    </recommendedName>
</protein>
<dbReference type="PANTHER" id="PTHR10578:SF107">
    <property type="entry name" value="2-HYDROXYACID OXIDASE 1"/>
    <property type="match status" value="1"/>
</dbReference>
<evidence type="ECO:0000256" key="1">
    <source>
        <dbReference type="ARBA" id="ARBA00001917"/>
    </source>
</evidence>
<sequence>MTTALVRLDTVDDFRVRAEAALTAPVRDFVAGGSETETTLAANRAALDRVTIVPRVLTGGHGPDPSATLAGTRSALPLAVAPMAYQRLLHPDGELAMARAAAAGGVPFVISTLSSVSVDELSAAGGDQWFQLYWLKDDSGTIELVHRAEDAGCRVLMVTVDVPIMGRRLRDIRNEFVLPPDVRAANVRSGAMSSAHARADAGSALIAHTNGEFHPALTWAHLETLRSRTSLPIVVKGILDPADARRAAEIGAAGVVISNHGGRQLDGAPASVTMLPAAVEAVPDTCQVLVDSGIRSGTDILRALALGADGVLIGRPMLWGLAAGGETGAAGVLSVLDTELRAAMRLAGCTDVAAVRRLTATMGG</sequence>
<dbReference type="GO" id="GO:0010181">
    <property type="term" value="F:FMN binding"/>
    <property type="evidence" value="ECO:0007669"/>
    <property type="project" value="InterPro"/>
</dbReference>
<comment type="similarity">
    <text evidence="5">Belongs to the FMN-dependent alpha-hydroxy acid dehydrogenase family.</text>
</comment>
<reference evidence="7" key="1">
    <citation type="journal article" date="2010" name="J. Am. Chem. Soc.">
        <title>Tailoring enzyme-rich environmental DNA clones: a source of enzymes for generating libraries of unnatural natural products.</title>
        <authorList>
            <person name="Banik J.J."/>
            <person name="Craig J.W."/>
            <person name="Calle P.Y."/>
            <person name="Brady S.F."/>
        </authorList>
    </citation>
    <scope>NUCLEOTIDE SEQUENCE</scope>
</reference>
<dbReference type="PROSITE" id="PS00557">
    <property type="entry name" value="FMN_HYDROXY_ACID_DH_1"/>
    <property type="match status" value="1"/>
</dbReference>
<dbReference type="InterPro" id="IPR008259">
    <property type="entry name" value="FMN_hydac_DH_AS"/>
</dbReference>
<dbReference type="AlphaFoldDB" id="E9L1J9"/>
<accession>E9L1J9</accession>
<dbReference type="EMBL" id="HM486074">
    <property type="protein sequence ID" value="ADU56078.1"/>
    <property type="molecule type" value="Genomic_DNA"/>
</dbReference>
<dbReference type="Gene3D" id="3.20.20.70">
    <property type="entry name" value="Aldolase class I"/>
    <property type="match status" value="1"/>
</dbReference>
<evidence type="ECO:0000313" key="7">
    <source>
        <dbReference type="EMBL" id="ADU56078.1"/>
    </source>
</evidence>
<evidence type="ECO:0000256" key="5">
    <source>
        <dbReference type="ARBA" id="ARBA00024042"/>
    </source>
</evidence>
<dbReference type="InterPro" id="IPR000262">
    <property type="entry name" value="FMN-dep_DH"/>
</dbReference>
<evidence type="ECO:0000256" key="2">
    <source>
        <dbReference type="ARBA" id="ARBA00022630"/>
    </source>
</evidence>
<comment type="cofactor">
    <cofactor evidence="1">
        <name>FMN</name>
        <dbReference type="ChEBI" id="CHEBI:58210"/>
    </cofactor>
</comment>
<dbReference type="InterPro" id="IPR037396">
    <property type="entry name" value="FMN_HAD"/>
</dbReference>
<gene>
    <name evidence="7" type="ORF">CA37-55</name>
</gene>
<dbReference type="CDD" id="cd02809">
    <property type="entry name" value="alpha_hydroxyacid_oxid_FMN"/>
    <property type="match status" value="1"/>
</dbReference>